<organism evidence="1 2">
    <name type="scientific">Romanomermis culicivorax</name>
    <name type="common">Nematode worm</name>
    <dbReference type="NCBI Taxonomy" id="13658"/>
    <lineage>
        <taxon>Eukaryota</taxon>
        <taxon>Metazoa</taxon>
        <taxon>Ecdysozoa</taxon>
        <taxon>Nematoda</taxon>
        <taxon>Enoplea</taxon>
        <taxon>Dorylaimia</taxon>
        <taxon>Mermithida</taxon>
        <taxon>Mermithoidea</taxon>
        <taxon>Mermithidae</taxon>
        <taxon>Romanomermis</taxon>
    </lineage>
</organism>
<evidence type="ECO:0000313" key="2">
    <source>
        <dbReference type="WBParaSite" id="nRc.2.0.1.t36056-RA"/>
    </source>
</evidence>
<dbReference type="Proteomes" id="UP000887565">
    <property type="component" value="Unplaced"/>
</dbReference>
<name>A0A915KDB3_ROMCU</name>
<dbReference type="AlphaFoldDB" id="A0A915KDB3"/>
<accession>A0A915KDB3</accession>
<protein>
    <submittedName>
        <fullName evidence="2">Uncharacterized protein</fullName>
    </submittedName>
</protein>
<evidence type="ECO:0000313" key="1">
    <source>
        <dbReference type="Proteomes" id="UP000887565"/>
    </source>
</evidence>
<keyword evidence="1" id="KW-1185">Reference proteome</keyword>
<reference evidence="2" key="1">
    <citation type="submission" date="2022-11" db="UniProtKB">
        <authorList>
            <consortium name="WormBaseParasite"/>
        </authorList>
    </citation>
    <scope>IDENTIFICATION</scope>
</reference>
<sequence>MQSCPWPKNLLTNRNIFCLKFYNAMNYESLRKPQPLFINSIVTN</sequence>
<dbReference type="WBParaSite" id="nRc.2.0.1.t36056-RA">
    <property type="protein sequence ID" value="nRc.2.0.1.t36056-RA"/>
    <property type="gene ID" value="nRc.2.0.1.g36056"/>
</dbReference>
<proteinExistence type="predicted"/>